<evidence type="ECO:0000259" key="2">
    <source>
        <dbReference type="Pfam" id="PF01370"/>
    </source>
</evidence>
<dbReference type="Pfam" id="PF01370">
    <property type="entry name" value="Epimerase"/>
    <property type="match status" value="1"/>
</dbReference>
<dbReference type="InterPro" id="IPR036291">
    <property type="entry name" value="NAD(P)-bd_dom_sf"/>
</dbReference>
<gene>
    <name evidence="3" type="ORF">M72_27201</name>
</gene>
<dbReference type="PANTHER" id="PTHR43000">
    <property type="entry name" value="DTDP-D-GLUCOSE 4,6-DEHYDRATASE-RELATED"/>
    <property type="match status" value="1"/>
</dbReference>
<evidence type="ECO:0000313" key="3">
    <source>
        <dbReference type="EMBL" id="CRL36831.1"/>
    </source>
</evidence>
<feature type="domain" description="NAD-dependent epimerase/dehydratase" evidence="2">
    <location>
        <begin position="3"/>
        <end position="229"/>
    </location>
</feature>
<dbReference type="RefSeq" id="WP_082413813.1">
    <property type="nucleotide sequence ID" value="NZ_CP173697.1"/>
</dbReference>
<name>A0A0M6WK64_9FIRM</name>
<reference evidence="4" key="1">
    <citation type="submission" date="2015-05" db="EMBL/GenBank/DDBJ databases">
        <authorList>
            <consortium name="Pathogen Informatics"/>
        </authorList>
    </citation>
    <scope>NUCLEOTIDE SEQUENCE [LARGE SCALE GENOMIC DNA]</scope>
    <source>
        <strain evidence="4">M72</strain>
    </source>
</reference>
<dbReference type="Proteomes" id="UP000049979">
    <property type="component" value="Unassembled WGS sequence"/>
</dbReference>
<accession>A0A0M6WK64</accession>
<dbReference type="AlphaFoldDB" id="A0A0M6WK64"/>
<organism evidence="3 4">
    <name type="scientific">Roseburia faecis</name>
    <dbReference type="NCBI Taxonomy" id="301302"/>
    <lineage>
        <taxon>Bacteria</taxon>
        <taxon>Bacillati</taxon>
        <taxon>Bacillota</taxon>
        <taxon>Clostridia</taxon>
        <taxon>Lachnospirales</taxon>
        <taxon>Lachnospiraceae</taxon>
        <taxon>Roseburia</taxon>
    </lineage>
</organism>
<dbReference type="SUPFAM" id="SSF51735">
    <property type="entry name" value="NAD(P)-binding Rossmann-fold domains"/>
    <property type="match status" value="1"/>
</dbReference>
<evidence type="ECO:0000313" key="4">
    <source>
        <dbReference type="Proteomes" id="UP000049979"/>
    </source>
</evidence>
<evidence type="ECO:0000256" key="1">
    <source>
        <dbReference type="ARBA" id="ARBA00007637"/>
    </source>
</evidence>
<dbReference type="InterPro" id="IPR001509">
    <property type="entry name" value="Epimerase_deHydtase"/>
</dbReference>
<sequence length="306" mass="34371">MRIAVTGGSGFIGQYFIRDYGSAYECVVPVRDTSKMLKKAGNITYLKSDYSFHSLMQIFSGCEAVIHLAGQKNLSTQTQCMENIQFSSNVFEACKELQIGNIINVSSRAVWGNERFSAGESINEVETPKPDNMYGLSKLCVETLADYYNRTYGMHIKSYRMGEVCGLDLKKGMTHIFWKNLLELSVANQPIPIYGTGAGGRDLIYIKDVIRALDVGLKAKDVSGIFHIGRGAVLTNLEIAQEFCRIFLNQAGICLQTEKDDGGTKWHLDVQKAKQILDYETRYDLKSMVEDIKVEYLKFVGQEKEI</sequence>
<keyword evidence="4" id="KW-1185">Reference proteome</keyword>
<protein>
    <submittedName>
        <fullName evidence="3">NAD-dependent epimerase/dehydratase</fullName>
    </submittedName>
</protein>
<comment type="similarity">
    <text evidence="1">Belongs to the NAD(P)-dependent epimerase/dehydratase family.</text>
</comment>
<proteinExistence type="inferred from homology"/>
<dbReference type="EMBL" id="CVRR01000014">
    <property type="protein sequence ID" value="CRL36831.1"/>
    <property type="molecule type" value="Genomic_DNA"/>
</dbReference>
<dbReference type="Gene3D" id="3.40.50.720">
    <property type="entry name" value="NAD(P)-binding Rossmann-like Domain"/>
    <property type="match status" value="1"/>
</dbReference>
<dbReference type="CDD" id="cd08946">
    <property type="entry name" value="SDR_e"/>
    <property type="match status" value="1"/>
</dbReference>
<dbReference type="OrthoDB" id="9789543at2"/>